<dbReference type="GO" id="GO:0040008">
    <property type="term" value="P:regulation of growth"/>
    <property type="evidence" value="ECO:0007669"/>
    <property type="project" value="UniProtKB-ARBA"/>
</dbReference>
<keyword evidence="3" id="KW-0964">Secreted</keyword>
<evidence type="ECO:0000256" key="2">
    <source>
        <dbReference type="ARBA" id="ARBA00009178"/>
    </source>
</evidence>
<proteinExistence type="inferred from homology"/>
<dbReference type="GO" id="GO:0005576">
    <property type="term" value="C:extracellular region"/>
    <property type="evidence" value="ECO:0007669"/>
    <property type="project" value="UniProtKB-SubCell"/>
</dbReference>
<dbReference type="EMBL" id="QGKX02001621">
    <property type="protein sequence ID" value="KAF3503063.1"/>
    <property type="molecule type" value="Genomic_DNA"/>
</dbReference>
<keyword evidence="4" id="KW-0372">Hormone</keyword>
<evidence type="ECO:0000256" key="4">
    <source>
        <dbReference type="ARBA" id="ARBA00022702"/>
    </source>
</evidence>
<gene>
    <name evidence="7" type="ORF">F2Q69_00040568</name>
</gene>
<comment type="similarity">
    <text evidence="2">Belongs to the plant rapid alkalinization factor (RALF) family.</text>
</comment>
<dbReference type="InterPro" id="IPR008801">
    <property type="entry name" value="RALF"/>
</dbReference>
<evidence type="ECO:0000313" key="7">
    <source>
        <dbReference type="EMBL" id="KAF3503063.1"/>
    </source>
</evidence>
<evidence type="ECO:0000256" key="3">
    <source>
        <dbReference type="ARBA" id="ARBA00022525"/>
    </source>
</evidence>
<reference evidence="7" key="1">
    <citation type="submission" date="2019-12" db="EMBL/GenBank/DDBJ databases">
        <title>Genome sequencing and annotation of Brassica cretica.</title>
        <authorList>
            <person name="Studholme D.J."/>
            <person name="Sarris P."/>
        </authorList>
    </citation>
    <scope>NUCLEOTIDE SEQUENCE</scope>
    <source>
        <strain evidence="7">PFS-109/04</strain>
        <tissue evidence="7">Leaf</tissue>
    </source>
</reference>
<evidence type="ECO:0000313" key="8">
    <source>
        <dbReference type="Proteomes" id="UP000712600"/>
    </source>
</evidence>
<keyword evidence="6" id="KW-1015">Disulfide bond</keyword>
<keyword evidence="5" id="KW-0732">Signal</keyword>
<protein>
    <submittedName>
        <fullName evidence="7">Uncharacterized protein</fullName>
    </submittedName>
</protein>
<dbReference type="GO" id="GO:0005179">
    <property type="term" value="F:hormone activity"/>
    <property type="evidence" value="ECO:0007669"/>
    <property type="project" value="UniProtKB-KW"/>
</dbReference>
<comment type="subcellular location">
    <subcellularLocation>
        <location evidence="1">Secreted</location>
    </subcellularLocation>
</comment>
<dbReference type="AlphaFoldDB" id="A0A8S9NPR4"/>
<comment type="caution">
    <text evidence="7">The sequence shown here is derived from an EMBL/GenBank/DDBJ whole genome shotgun (WGS) entry which is preliminary data.</text>
</comment>
<evidence type="ECO:0000256" key="6">
    <source>
        <dbReference type="ARBA" id="ARBA00023157"/>
    </source>
</evidence>
<evidence type="ECO:0000256" key="1">
    <source>
        <dbReference type="ARBA" id="ARBA00004613"/>
    </source>
</evidence>
<accession>A0A8S9NPR4</accession>
<organism evidence="7 8">
    <name type="scientific">Brassica cretica</name>
    <name type="common">Mustard</name>
    <dbReference type="NCBI Taxonomy" id="69181"/>
    <lineage>
        <taxon>Eukaryota</taxon>
        <taxon>Viridiplantae</taxon>
        <taxon>Streptophyta</taxon>
        <taxon>Embryophyta</taxon>
        <taxon>Tracheophyta</taxon>
        <taxon>Spermatophyta</taxon>
        <taxon>Magnoliopsida</taxon>
        <taxon>eudicotyledons</taxon>
        <taxon>Gunneridae</taxon>
        <taxon>Pentapetalae</taxon>
        <taxon>rosids</taxon>
        <taxon>malvids</taxon>
        <taxon>Brassicales</taxon>
        <taxon>Brassicaceae</taxon>
        <taxon>Brassiceae</taxon>
        <taxon>Brassica</taxon>
    </lineage>
</organism>
<evidence type="ECO:0000256" key="5">
    <source>
        <dbReference type="ARBA" id="ARBA00022729"/>
    </source>
</evidence>
<dbReference type="Proteomes" id="UP000712600">
    <property type="component" value="Unassembled WGS sequence"/>
</dbReference>
<sequence>MMRIHETRVHRKNYEPTENIPRTLPTQSVPRYIPTNLVRRNLPTANGRRYIPTTVVRRNYIGSGVISPCSGPNPLSGCNPPPVPANRYNRGCFKFTRCDRDLA</sequence>
<dbReference type="Pfam" id="PF05498">
    <property type="entry name" value="RALF"/>
    <property type="match status" value="1"/>
</dbReference>
<name>A0A8S9NPR4_BRACR</name>